<evidence type="ECO:0000259" key="1">
    <source>
        <dbReference type="Pfam" id="PF09588"/>
    </source>
</evidence>
<reference evidence="2 3" key="1">
    <citation type="journal article" date="2014" name="Genome Announc.">
        <title>Complete Genome Sequence of Mycoplasma bovoculi Strain M165/69T (ATCC 29104).</title>
        <authorList>
            <person name="Calcutt M.J."/>
            <person name="Foecking M.F."/>
        </authorList>
    </citation>
    <scope>NUCLEOTIDE SEQUENCE [LARGE SCALE GENOMIC DNA]</scope>
    <source>
        <strain evidence="2">M165/69</strain>
    </source>
</reference>
<protein>
    <recommendedName>
        <fullName evidence="1">YqaJ viral recombinase domain-containing protein</fullName>
    </recommendedName>
</protein>
<dbReference type="AlphaFoldDB" id="W5UTP3"/>
<dbReference type="KEGG" id="mbc:MYB_02285"/>
<dbReference type="RefSeq" id="WP_025279642.1">
    <property type="nucleotide sequence ID" value="NZ_CP007154.1"/>
</dbReference>
<feature type="domain" description="YqaJ viral recombinase" evidence="1">
    <location>
        <begin position="44"/>
        <end position="170"/>
    </location>
</feature>
<dbReference type="SUPFAM" id="SSF52980">
    <property type="entry name" value="Restriction endonuclease-like"/>
    <property type="match status" value="1"/>
</dbReference>
<dbReference type="Proteomes" id="UP000019229">
    <property type="component" value="Chromosome"/>
</dbReference>
<dbReference type="HOGENOM" id="CLU_088212_0_0_14"/>
<keyword evidence="3" id="KW-1185">Reference proteome</keyword>
<sequence>MYKTRKFYNNVDYCIDWENKVVKLHPDFHQKLLNKEFAFRTGFKKIGGSTIGEVLGLDDYSTPFRAFIKISKLDMPILDTKYVDAGQAIEPLVIEAIKIKTGFEIEVFPAAQYNYDYFKEDPIIGGIPDGYIAETNTIIEIKTTGEKNMDKWGPKGENLPLKYLKQAQLYSYLKKANKFAIVATFLKEEDYINPSNYPIRQRKIQSYSYNVDTNQVEDDIIKIKQWYHKHTQSGISPEFDRKLDGEILEYLACENQEQWKLLYERWMSKINKKTS</sequence>
<dbReference type="EMBL" id="CP007154">
    <property type="protein sequence ID" value="AHH45461.1"/>
    <property type="molecule type" value="Genomic_DNA"/>
</dbReference>
<dbReference type="eggNOG" id="COG5377">
    <property type="taxonomic scope" value="Bacteria"/>
</dbReference>
<dbReference type="InterPro" id="IPR019080">
    <property type="entry name" value="YqaJ_viral_recombinase"/>
</dbReference>
<dbReference type="NCBIfam" id="NF045870">
    <property type="entry name" value="MAGa7180_fam_nucl"/>
    <property type="match status" value="1"/>
</dbReference>
<dbReference type="OrthoDB" id="403948at2"/>
<organism evidence="2 3">
    <name type="scientific">Mesomycoplasma bovoculi M165/69</name>
    <dbReference type="NCBI Taxonomy" id="743966"/>
    <lineage>
        <taxon>Bacteria</taxon>
        <taxon>Bacillati</taxon>
        <taxon>Mycoplasmatota</taxon>
        <taxon>Mycoplasmoidales</taxon>
        <taxon>Metamycoplasmataceae</taxon>
        <taxon>Mesomycoplasma</taxon>
    </lineage>
</organism>
<dbReference type="Gene3D" id="3.90.320.10">
    <property type="match status" value="1"/>
</dbReference>
<proteinExistence type="predicted"/>
<accession>W5UTP3</accession>
<dbReference type="InterPro" id="IPR011335">
    <property type="entry name" value="Restrct_endonuc-II-like"/>
</dbReference>
<dbReference type="Pfam" id="PF09588">
    <property type="entry name" value="YqaJ"/>
    <property type="match status" value="1"/>
</dbReference>
<dbReference type="STRING" id="743966.MYB_02285"/>
<dbReference type="PATRIC" id="fig|743966.3.peg.460"/>
<evidence type="ECO:0000313" key="2">
    <source>
        <dbReference type="EMBL" id="AHH45461.1"/>
    </source>
</evidence>
<evidence type="ECO:0000313" key="3">
    <source>
        <dbReference type="Proteomes" id="UP000019229"/>
    </source>
</evidence>
<name>W5UTP3_9BACT</name>
<dbReference type="InterPro" id="IPR011604">
    <property type="entry name" value="PDDEXK-like_dom_sf"/>
</dbReference>
<gene>
    <name evidence="2" type="ORF">MYB_02285</name>
</gene>